<comment type="caution">
    <text evidence="2">The sequence shown here is derived from an EMBL/GenBank/DDBJ whole genome shotgun (WGS) entry which is preliminary data.</text>
</comment>
<name>A0A1E5GXH3_9ENTE</name>
<dbReference type="Proteomes" id="UP000094764">
    <property type="component" value="Unassembled WGS sequence"/>
</dbReference>
<feature type="transmembrane region" description="Helical" evidence="1">
    <location>
        <begin position="187"/>
        <end position="207"/>
    </location>
</feature>
<reference evidence="3" key="1">
    <citation type="submission" date="2016-09" db="EMBL/GenBank/DDBJ databases">
        <authorList>
            <person name="Gulvik C.A."/>
        </authorList>
    </citation>
    <scope>NUCLEOTIDE SEQUENCE [LARGE SCALE GENOMIC DNA]</scope>
    <source>
        <strain evidence="3">LMG 26306</strain>
    </source>
</reference>
<keyword evidence="1" id="KW-0472">Membrane</keyword>
<keyword evidence="1" id="KW-0812">Transmembrane</keyword>
<dbReference type="RefSeq" id="WP_069634616.1">
    <property type="nucleotide sequence ID" value="NZ_JXKZ01000030.1"/>
</dbReference>
<evidence type="ECO:0000256" key="1">
    <source>
        <dbReference type="SAM" id="Phobius"/>
    </source>
</evidence>
<organism evidence="2 3">
    <name type="scientific">Enterococcus quebecensis</name>
    <dbReference type="NCBI Taxonomy" id="903983"/>
    <lineage>
        <taxon>Bacteria</taxon>
        <taxon>Bacillati</taxon>
        <taxon>Bacillota</taxon>
        <taxon>Bacilli</taxon>
        <taxon>Lactobacillales</taxon>
        <taxon>Enterococcaceae</taxon>
        <taxon>Enterococcus</taxon>
    </lineage>
</organism>
<keyword evidence="1" id="KW-1133">Transmembrane helix</keyword>
<dbReference type="OrthoDB" id="9929873at2"/>
<dbReference type="EMBL" id="MIKB01000012">
    <property type="protein sequence ID" value="OEG17295.1"/>
    <property type="molecule type" value="Genomic_DNA"/>
</dbReference>
<dbReference type="STRING" id="903983.BCR23_04640"/>
<protein>
    <submittedName>
        <fullName evidence="2">Uncharacterized protein</fullName>
    </submittedName>
</protein>
<proteinExistence type="predicted"/>
<dbReference type="AlphaFoldDB" id="A0A1E5GXH3"/>
<gene>
    <name evidence="2" type="ORF">BCR23_04640</name>
</gene>
<evidence type="ECO:0000313" key="3">
    <source>
        <dbReference type="Proteomes" id="UP000094764"/>
    </source>
</evidence>
<sequence length="209" mass="24292">MRQRNKVLILSVLLLVVGFFLLKNPVTEYIEIKNGNNEQLSKKFIKLKYSYLWDEQSFGLVGDSSTNEHTVITLKKDKLRVLNHPFSTSDIIFFELLYNENEPSISVSFNLTNIDTTYYYQKDSVSDLKYFSINDTAGKAFIEKTSRLSISKIKKDIETNQANFLNGLNFVKEKKLNELQSDIKFRLIFFFVITIISIVLLTLFLCIKI</sequence>
<evidence type="ECO:0000313" key="2">
    <source>
        <dbReference type="EMBL" id="OEG17295.1"/>
    </source>
</evidence>
<accession>A0A1E5GXH3</accession>
<keyword evidence="3" id="KW-1185">Reference proteome</keyword>